<keyword evidence="2" id="KW-1185">Reference proteome</keyword>
<dbReference type="WormBase" id="F11C1.10">
    <property type="protein sequence ID" value="CE45225"/>
    <property type="gene ID" value="WBGene00195214"/>
</dbReference>
<reference evidence="1 2" key="1">
    <citation type="journal article" date="1998" name="Science">
        <title>Genome sequence of the nematode C. elegans: a platform for investigating biology.</title>
        <authorList>
            <consortium name="The C. elegans sequencing consortium"/>
            <person name="Sulson J.E."/>
            <person name="Waterston R."/>
        </authorList>
    </citation>
    <scope>NUCLEOTIDE SEQUENCE [LARGE SCALE GENOMIC DNA]</scope>
    <source>
        <strain evidence="1 2">Bristol N2</strain>
    </source>
</reference>
<dbReference type="AlphaFoldDB" id="G5EGN4"/>
<dbReference type="PaxDb" id="6239-F11C1.10"/>
<dbReference type="EMBL" id="BX284606">
    <property type="protein sequence ID" value="CBW44368.1"/>
    <property type="molecule type" value="Genomic_DNA"/>
</dbReference>
<dbReference type="Bgee" id="WBGene00195214">
    <property type="expression patterns" value="Expressed in pharyngeal muscle cell (C elegans) and 3 other cell types or tissues"/>
</dbReference>
<sequence length="89" mass="10336">MSFSKENEIDSFPIDRVTGRVRGSVNMIDIQRNVEWVEVSGRWSRMSIMGTSLTPDILTIENQGEKDERIIIFMIPDNVFSWAFKKIII</sequence>
<organism evidence="1 2">
    <name type="scientific">Caenorhabditis elegans</name>
    <dbReference type="NCBI Taxonomy" id="6239"/>
    <lineage>
        <taxon>Eukaryota</taxon>
        <taxon>Metazoa</taxon>
        <taxon>Ecdysozoa</taxon>
        <taxon>Nematoda</taxon>
        <taxon>Chromadorea</taxon>
        <taxon>Rhabditida</taxon>
        <taxon>Rhabditina</taxon>
        <taxon>Rhabditomorpha</taxon>
        <taxon>Rhabditoidea</taxon>
        <taxon>Rhabditidae</taxon>
        <taxon>Peloderinae</taxon>
        <taxon>Caenorhabditis</taxon>
    </lineage>
</organism>
<gene>
    <name evidence="1" type="ORF">CELE_F11C1.10</name>
    <name evidence="1 3" type="ORF">F11C1.10</name>
</gene>
<dbReference type="HOGENOM" id="CLU_2456826_0_0_1"/>
<protein>
    <submittedName>
        <fullName evidence="1">Photosystem reaction center subunit H</fullName>
    </submittedName>
</protein>
<name>G5EGN4_CAEEL</name>
<dbReference type="InParanoid" id="G5EGN4"/>
<accession>G5EGN4</accession>
<proteinExistence type="predicted"/>
<dbReference type="OrthoDB" id="448051at2759"/>
<evidence type="ECO:0000313" key="3">
    <source>
        <dbReference type="WormBase" id="F11C1.10"/>
    </source>
</evidence>
<evidence type="ECO:0000313" key="2">
    <source>
        <dbReference type="Proteomes" id="UP000001940"/>
    </source>
</evidence>
<dbReference type="AGR" id="WB:WBGene00195214"/>
<evidence type="ECO:0000313" key="1">
    <source>
        <dbReference type="EMBL" id="CBW44368.1"/>
    </source>
</evidence>
<dbReference type="Proteomes" id="UP000001940">
    <property type="component" value="Chromosome X"/>
</dbReference>
<dbReference type="eggNOG" id="ENOG502R54C">
    <property type="taxonomic scope" value="Eukaryota"/>
</dbReference>